<proteinExistence type="predicted"/>
<gene>
    <name evidence="1" type="ORF">EMEDMD4_1190021</name>
</gene>
<reference evidence="1" key="1">
    <citation type="submission" date="2019-06" db="EMBL/GenBank/DDBJ databases">
        <authorList>
            <person name="Le Quere A."/>
            <person name="Colella S."/>
        </authorList>
    </citation>
    <scope>NUCLEOTIDE SEQUENCE</scope>
    <source>
        <strain evidence="1">EmedicaeMD41</strain>
    </source>
</reference>
<organism evidence="1">
    <name type="scientific">Sinorhizobium medicae</name>
    <dbReference type="NCBI Taxonomy" id="110321"/>
    <lineage>
        <taxon>Bacteria</taxon>
        <taxon>Pseudomonadati</taxon>
        <taxon>Pseudomonadota</taxon>
        <taxon>Alphaproteobacteria</taxon>
        <taxon>Hyphomicrobiales</taxon>
        <taxon>Rhizobiaceae</taxon>
        <taxon>Sinorhizobium/Ensifer group</taxon>
        <taxon>Sinorhizobium</taxon>
    </lineage>
</organism>
<dbReference type="Proteomes" id="UP000507954">
    <property type="component" value="Unassembled WGS sequence"/>
</dbReference>
<dbReference type="EMBL" id="CABFNB010000023">
    <property type="protein sequence ID" value="VTZ59687.1"/>
    <property type="molecule type" value="Genomic_DNA"/>
</dbReference>
<sequence>MTLMVLMGNLLIGEKMGSDNFLL</sequence>
<dbReference type="AlphaFoldDB" id="A0A508WSB8"/>
<evidence type="ECO:0000313" key="1">
    <source>
        <dbReference type="EMBL" id="VTZ59687.1"/>
    </source>
</evidence>
<accession>A0A508WSB8</accession>
<name>A0A508WSB8_9HYPH</name>
<protein>
    <submittedName>
        <fullName evidence="1">Uncharacterized protein</fullName>
    </submittedName>
</protein>